<dbReference type="InterPro" id="IPR002931">
    <property type="entry name" value="Transglutaminase-like"/>
</dbReference>
<dbReference type="SMART" id="SM00460">
    <property type="entry name" value="TGc"/>
    <property type="match status" value="1"/>
</dbReference>
<evidence type="ECO:0000256" key="1">
    <source>
        <dbReference type="SAM" id="MobiDB-lite"/>
    </source>
</evidence>
<sequence length="1128" mass="125723">MSILAALHHVSDYRYDRPISLGPQVIRLRPAPHTWAHVQSYALKVEPANHFINWQQDPFGNWLARIVFPEKTSSFKVTVDLVLEIKVFNPFDFFLEDSATKFPFKYDEALKDELAPYLEIKDRDPVLMDYVASISDEPIGTVDFLVAFNQKLNADLNYTLRMEAGVQTPAQTLNLLQGSCRDMAWLACQVLRHKGLATRFVSGYSIQLKADVESLDGPSGVSEDVTDLHAWYEVYLPGAGWIGLDATSGMFTGEGHIPLCCAPNPTSAAPITGAHEKAESTFAHEMSVTRIYESRRVTRPYSEAEWADIDALGGKVDAKLEAQDVRLTMGGEPTFVSLDDRLGDEWHFSALSDTKKKLGYDLFQRLAGRFANGALAQHAQGKWYPGEILPRWAMNMYWRHDGQPIWLDPALLADPETKGNAKPELAGEFLGKLAAVLGVGDDYVLPAYEDIPYLLWKEQRIPLEGEMLKADVFEAAERKRLQAKLDENVGKPTGYVLPLAFSAKTDSWISNRWKFRAEKMMLIPGDSPVGLRLPLGALPFVDQALVDEHLFPPRSPFAEMEPLADTRKAVDSYGETLSSPPLQSGGGGPRSGGGGLPRQKAPSASTGSAPPPLRQEVRKGGEIDPNGLIRSAICAEVRQGKLFLFLPPLTYIEHYLDLIHAIEAVASVLKTPVVIEGYSPPRDHRVESMSVTPDPGVIEVNIQPAKSWPELKDIITTVYEEATQARLVADKFMIDGKRVGTGGGNHIVMGAMRPEDSPFLRRPDVLASMIRFWQNHPSLSYLFSGLYIGPTSQAPRIDEARHESLYELEIALKSIPAGGEVSPWLVDRLLRNLLVDLTGNTHRAEFCIDKLYSPDSDRGRLGLLEMRGFEMSPHPQMNLIQALLIRALVAAFWQKPYTAPLVRWGTQLHDRFMLGHYVHEDMMEVLGYLRGSGFNFSPDWFIPFFDFRFPTVGTVQIGDITLELKNALEPWPVMGEEQSGGGTSRGVDSSVERMEIRLKGAVSSQHVVTCNGLRLPLSATRDGNIQVAGIRYKAWNPWSSLHPNLPINTPLKFDVLDTRLQRSLGGCKYHVMHPGGRNYDTLPLNENEAEGRRLSRFEAPTHTAGKVKIPPLVINPDYPHTLDLRWKP</sequence>
<organism evidence="3 4">
    <name type="scientific">Asticcacaulis taihuensis</name>
    <dbReference type="NCBI Taxonomy" id="260084"/>
    <lineage>
        <taxon>Bacteria</taxon>
        <taxon>Pseudomonadati</taxon>
        <taxon>Pseudomonadota</taxon>
        <taxon>Alphaproteobacteria</taxon>
        <taxon>Caulobacterales</taxon>
        <taxon>Caulobacteraceae</taxon>
        <taxon>Asticcacaulis</taxon>
    </lineage>
</organism>
<dbReference type="InterPro" id="IPR013589">
    <property type="entry name" value="Bac_transglu_N"/>
</dbReference>
<dbReference type="PANTHER" id="PTHR33490">
    <property type="entry name" value="BLR5614 PROTEIN-RELATED"/>
    <property type="match status" value="1"/>
</dbReference>
<dbReference type="OrthoDB" id="9804023at2"/>
<feature type="compositionally biased region" description="Low complexity" evidence="1">
    <location>
        <begin position="597"/>
        <end position="608"/>
    </location>
</feature>
<feature type="compositionally biased region" description="Gly residues" evidence="1">
    <location>
        <begin position="584"/>
        <end position="596"/>
    </location>
</feature>
<proteinExistence type="predicted"/>
<dbReference type="Gene3D" id="3.10.620.30">
    <property type="match status" value="1"/>
</dbReference>
<dbReference type="Pfam" id="PF09899">
    <property type="entry name" value="DUF2126"/>
    <property type="match status" value="1"/>
</dbReference>
<feature type="region of interest" description="Disordered" evidence="1">
    <location>
        <begin position="569"/>
        <end position="622"/>
    </location>
</feature>
<evidence type="ECO:0000313" key="4">
    <source>
        <dbReference type="Proteomes" id="UP000199150"/>
    </source>
</evidence>
<gene>
    <name evidence="3" type="ORF">SAMN02927928_1460</name>
</gene>
<evidence type="ECO:0000313" key="3">
    <source>
        <dbReference type="EMBL" id="SCW47132.1"/>
    </source>
</evidence>
<dbReference type="InterPro" id="IPR038765">
    <property type="entry name" value="Papain-like_cys_pep_sf"/>
</dbReference>
<name>A0A1G4QRF0_9CAUL</name>
<dbReference type="Pfam" id="PF08379">
    <property type="entry name" value="Bact_transglu_N"/>
    <property type="match status" value="1"/>
</dbReference>
<protein>
    <submittedName>
        <fullName evidence="3">Uncharacterized conserved protein, DUF2126 family</fullName>
    </submittedName>
</protein>
<feature type="domain" description="Transglutaminase-like" evidence="2">
    <location>
        <begin position="172"/>
        <end position="248"/>
    </location>
</feature>
<dbReference type="AlphaFoldDB" id="A0A1G4QRF0"/>
<dbReference type="RefSeq" id="WP_090645517.1">
    <property type="nucleotide sequence ID" value="NZ_CBCRYE010000001.1"/>
</dbReference>
<dbReference type="EMBL" id="FMTS01000001">
    <property type="protein sequence ID" value="SCW47132.1"/>
    <property type="molecule type" value="Genomic_DNA"/>
</dbReference>
<dbReference type="STRING" id="260084.SAMN02927928_1460"/>
<dbReference type="Pfam" id="PF01841">
    <property type="entry name" value="Transglut_core"/>
    <property type="match status" value="1"/>
</dbReference>
<reference evidence="4" key="1">
    <citation type="submission" date="2016-10" db="EMBL/GenBank/DDBJ databases">
        <authorList>
            <person name="Varghese N."/>
            <person name="Submissions S."/>
        </authorList>
    </citation>
    <scope>NUCLEOTIDE SEQUENCE [LARGE SCALE GENOMIC DNA]</scope>
    <source>
        <strain evidence="4">CGMCC 1.3431</strain>
    </source>
</reference>
<evidence type="ECO:0000259" key="2">
    <source>
        <dbReference type="SMART" id="SM00460"/>
    </source>
</evidence>
<dbReference type="InterPro" id="IPR018667">
    <property type="entry name" value="DUF2126"/>
</dbReference>
<dbReference type="PANTHER" id="PTHR33490:SF1">
    <property type="entry name" value="SLL1233 PROTEIN"/>
    <property type="match status" value="1"/>
</dbReference>
<dbReference type="SUPFAM" id="SSF54001">
    <property type="entry name" value="Cysteine proteinases"/>
    <property type="match status" value="1"/>
</dbReference>
<keyword evidence="4" id="KW-1185">Reference proteome</keyword>
<dbReference type="Proteomes" id="UP000199150">
    <property type="component" value="Unassembled WGS sequence"/>
</dbReference>
<accession>A0A1G4QRF0</accession>